<reference evidence="9 10" key="1">
    <citation type="submission" date="2016-10" db="EMBL/GenBank/DDBJ databases">
        <title>Reductive evolution of mitochondrial metabolism and differential evolution of invasion-related proteins in Cryptosporidium.</title>
        <authorList>
            <person name="Liu S."/>
            <person name="Roellig D.M."/>
            <person name="Guo Y."/>
            <person name="Li N."/>
            <person name="Frace M.A."/>
            <person name="Tang K."/>
            <person name="Zhang L."/>
            <person name="Feng Y."/>
            <person name="Xiao L."/>
        </authorList>
    </citation>
    <scope>NUCLEOTIDE SEQUENCE [LARGE SCALE GENOMIC DNA]</scope>
    <source>
        <strain evidence="9">30847</strain>
    </source>
</reference>
<dbReference type="PANTHER" id="PTHR22594">
    <property type="entry name" value="ASPARTYL/LYSYL-TRNA SYNTHETASE"/>
    <property type="match status" value="1"/>
</dbReference>
<dbReference type="InterPro" id="IPR012340">
    <property type="entry name" value="NA-bd_OB-fold"/>
</dbReference>
<evidence type="ECO:0000256" key="6">
    <source>
        <dbReference type="ARBA" id="ARBA00022917"/>
    </source>
</evidence>
<dbReference type="GO" id="GO:0004816">
    <property type="term" value="F:asparagine-tRNA ligase activity"/>
    <property type="evidence" value="ECO:0007669"/>
    <property type="project" value="UniProtKB-EC"/>
</dbReference>
<dbReference type="EC" id="6.1.1.22" evidence="2"/>
<dbReference type="InterPro" id="IPR004364">
    <property type="entry name" value="Aa-tRNA-synt_II"/>
</dbReference>
<dbReference type="FunFam" id="3.30.930.10:FF:000016">
    <property type="entry name" value="Asparagine--tRNA ligase"/>
    <property type="match status" value="1"/>
</dbReference>
<sequence>MYREYIHIEAITKNISKYSLSGRLRIASILDTNDKGISYIGQRVTISGWSRTVRKQCSDTLVFVVLNDGSTSRNIQVVVEQSASGFGDALKSSVGCSYRITGCIVKSPAKEQEVELLVSDPKEDEIKVLGFCDPSKYPLAKKHHSREFLREISHLRPRTQFFSSVTRIRNTLSIAIHDYFQYLGFYYIQTPIITSTDCEGAGEMFQVTTLLPHSDMISDVPIKKSGNLSTKINPKSTDNHDKLDNIIDYNQDFFGAPTYLTVSGQLNVENFSCSMSDVYTFGPTFRAENSHTGRHLAEFWMIEPEMAFADLLDDMNLGEGLLKYCVEAVLKNNEVDLQYLDANVEKGLINRLKQIVSEEFARISYTEAIEMLKPYNNKFTIFVEWGMDLGTEHEKYITDVLLKKPCILYNYPKDIKAFYMKQNDDGLTVAAMDILVPKIGEIIGGSQREDDIEKLKSAIIEKGMKLEPYWWYNELRLYGSVPHAGFGLGFERLVMMVTGINNVRDVIPFPRYPGHCTF</sequence>
<dbReference type="Proteomes" id="UP000186804">
    <property type="component" value="Unassembled WGS sequence"/>
</dbReference>
<keyword evidence="6" id="KW-0648">Protein biosynthesis</keyword>
<dbReference type="EMBL" id="LRBS01000045">
    <property type="protein sequence ID" value="OII77123.1"/>
    <property type="molecule type" value="Genomic_DNA"/>
</dbReference>
<dbReference type="CDD" id="cd04318">
    <property type="entry name" value="EcAsnRS_like_N"/>
    <property type="match status" value="1"/>
</dbReference>
<dbReference type="GO" id="GO:0005524">
    <property type="term" value="F:ATP binding"/>
    <property type="evidence" value="ECO:0007669"/>
    <property type="project" value="UniProtKB-KW"/>
</dbReference>
<dbReference type="GO" id="GO:0003676">
    <property type="term" value="F:nucleic acid binding"/>
    <property type="evidence" value="ECO:0007669"/>
    <property type="project" value="InterPro"/>
</dbReference>
<accession>A0A1J4MUM7</accession>
<protein>
    <recommendedName>
        <fullName evidence="2">asparagine--tRNA ligase</fullName>
        <ecNumber evidence="2">6.1.1.22</ecNumber>
    </recommendedName>
</protein>
<dbReference type="GO" id="GO:0006421">
    <property type="term" value="P:asparaginyl-tRNA aminoacylation"/>
    <property type="evidence" value="ECO:0007669"/>
    <property type="project" value="InterPro"/>
</dbReference>
<dbReference type="VEuPathDB" id="CryptoDB:cand_021050"/>
<feature type="domain" description="Aminoacyl-transfer RNA synthetases class-II family profile" evidence="8">
    <location>
        <begin position="167"/>
        <end position="508"/>
    </location>
</feature>
<evidence type="ECO:0000256" key="2">
    <source>
        <dbReference type="ARBA" id="ARBA00012816"/>
    </source>
</evidence>
<keyword evidence="3" id="KW-0436">Ligase</keyword>
<dbReference type="CDD" id="cd00776">
    <property type="entry name" value="AsxRS_core"/>
    <property type="match status" value="1"/>
</dbReference>
<evidence type="ECO:0000259" key="8">
    <source>
        <dbReference type="PROSITE" id="PS50862"/>
    </source>
</evidence>
<dbReference type="PROSITE" id="PS50862">
    <property type="entry name" value="AA_TRNA_LIGASE_II"/>
    <property type="match status" value="1"/>
</dbReference>
<evidence type="ECO:0000256" key="3">
    <source>
        <dbReference type="ARBA" id="ARBA00022598"/>
    </source>
</evidence>
<comment type="similarity">
    <text evidence="1">Belongs to the class-II aminoacyl-tRNA synthetase family.</text>
</comment>
<dbReference type="SUPFAM" id="SSF50249">
    <property type="entry name" value="Nucleic acid-binding proteins"/>
    <property type="match status" value="1"/>
</dbReference>
<dbReference type="PANTHER" id="PTHR22594:SF34">
    <property type="entry name" value="ASPARAGINE--TRNA LIGASE, MITOCHONDRIAL-RELATED"/>
    <property type="match status" value="1"/>
</dbReference>
<dbReference type="NCBIfam" id="NF003037">
    <property type="entry name" value="PRK03932.1"/>
    <property type="match status" value="1"/>
</dbReference>
<dbReference type="PRINTS" id="PR01042">
    <property type="entry name" value="TRNASYNTHASP"/>
</dbReference>
<evidence type="ECO:0000313" key="9">
    <source>
        <dbReference type="EMBL" id="OII77123.1"/>
    </source>
</evidence>
<dbReference type="AlphaFoldDB" id="A0A1J4MUM7"/>
<keyword evidence="5" id="KW-0067">ATP-binding</keyword>
<comment type="caution">
    <text evidence="9">The sequence shown here is derived from an EMBL/GenBank/DDBJ whole genome shotgun (WGS) entry which is preliminary data.</text>
</comment>
<organism evidence="9 10">
    <name type="scientific">Cryptosporidium andersoni</name>
    <dbReference type="NCBI Taxonomy" id="117008"/>
    <lineage>
        <taxon>Eukaryota</taxon>
        <taxon>Sar</taxon>
        <taxon>Alveolata</taxon>
        <taxon>Apicomplexa</taxon>
        <taxon>Conoidasida</taxon>
        <taxon>Coccidia</taxon>
        <taxon>Eucoccidiorida</taxon>
        <taxon>Eimeriorina</taxon>
        <taxon>Cryptosporidiidae</taxon>
        <taxon>Cryptosporidium</taxon>
    </lineage>
</organism>
<dbReference type="SUPFAM" id="SSF55681">
    <property type="entry name" value="Class II aaRS and biotin synthetases"/>
    <property type="match status" value="1"/>
</dbReference>
<evidence type="ECO:0000256" key="4">
    <source>
        <dbReference type="ARBA" id="ARBA00022741"/>
    </source>
</evidence>
<dbReference type="GO" id="GO:0005739">
    <property type="term" value="C:mitochondrion"/>
    <property type="evidence" value="ECO:0007669"/>
    <property type="project" value="TreeGrafter"/>
</dbReference>
<dbReference type="Pfam" id="PF00152">
    <property type="entry name" value="tRNA-synt_2"/>
    <property type="match status" value="1"/>
</dbReference>
<gene>
    <name evidence="9" type="ORF">cand_021050</name>
</gene>
<proteinExistence type="inferred from homology"/>
<dbReference type="InterPro" id="IPR002312">
    <property type="entry name" value="Asp/Asn-tRNA-synth_IIb"/>
</dbReference>
<dbReference type="GeneID" id="92366289"/>
<dbReference type="InterPro" id="IPR006195">
    <property type="entry name" value="aa-tRNA-synth_II"/>
</dbReference>
<evidence type="ECO:0000313" key="10">
    <source>
        <dbReference type="Proteomes" id="UP000186804"/>
    </source>
</evidence>
<dbReference type="OrthoDB" id="1931232at2759"/>
<name>A0A1J4MUM7_9CRYT</name>
<dbReference type="Gene3D" id="3.30.930.10">
    <property type="entry name" value="Bira Bifunctional Protein, Domain 2"/>
    <property type="match status" value="1"/>
</dbReference>
<keyword evidence="4" id="KW-0547">Nucleotide-binding</keyword>
<dbReference type="InterPro" id="IPR004365">
    <property type="entry name" value="NA-bd_OB_tRNA"/>
</dbReference>
<dbReference type="Gene3D" id="2.40.50.140">
    <property type="entry name" value="Nucleic acid-binding proteins"/>
    <property type="match status" value="1"/>
</dbReference>
<keyword evidence="7 9" id="KW-0030">Aminoacyl-tRNA synthetase</keyword>
<keyword evidence="10" id="KW-1185">Reference proteome</keyword>
<evidence type="ECO:0000256" key="7">
    <source>
        <dbReference type="ARBA" id="ARBA00023146"/>
    </source>
</evidence>
<dbReference type="InterPro" id="IPR004522">
    <property type="entry name" value="Asn-tRNA-ligase"/>
</dbReference>
<dbReference type="HAMAP" id="MF_00534">
    <property type="entry name" value="Asn_tRNA_synth"/>
    <property type="match status" value="1"/>
</dbReference>
<dbReference type="InterPro" id="IPR045864">
    <property type="entry name" value="aa-tRNA-synth_II/BPL/LPL"/>
</dbReference>
<evidence type="ECO:0000256" key="1">
    <source>
        <dbReference type="ARBA" id="ARBA00008226"/>
    </source>
</evidence>
<dbReference type="Pfam" id="PF01336">
    <property type="entry name" value="tRNA_anti-codon"/>
    <property type="match status" value="1"/>
</dbReference>
<dbReference type="NCBIfam" id="TIGR00457">
    <property type="entry name" value="asnS"/>
    <property type="match status" value="1"/>
</dbReference>
<dbReference type="RefSeq" id="XP_067068969.1">
    <property type="nucleotide sequence ID" value="XM_067212335.1"/>
</dbReference>
<evidence type="ECO:0000256" key="5">
    <source>
        <dbReference type="ARBA" id="ARBA00022840"/>
    </source>
</evidence>